<dbReference type="Pfam" id="PF04229">
    <property type="entry name" value="GrpB"/>
    <property type="match status" value="1"/>
</dbReference>
<organism evidence="1 2">
    <name type="scientific">Rhizobium lusitanum</name>
    <dbReference type="NCBI Taxonomy" id="293958"/>
    <lineage>
        <taxon>Bacteria</taxon>
        <taxon>Pseudomonadati</taxon>
        <taxon>Pseudomonadota</taxon>
        <taxon>Alphaproteobacteria</taxon>
        <taxon>Hyphomicrobiales</taxon>
        <taxon>Rhizobiaceae</taxon>
        <taxon>Rhizobium/Agrobacterium group</taxon>
        <taxon>Rhizobium</taxon>
    </lineage>
</organism>
<dbReference type="RefSeq" id="WP_037193997.1">
    <property type="nucleotide sequence ID" value="NZ_FMAF01000001.1"/>
</dbReference>
<reference evidence="1 2" key="1">
    <citation type="submission" date="2016-08" db="EMBL/GenBank/DDBJ databases">
        <authorList>
            <person name="Seilhamer J.J."/>
        </authorList>
    </citation>
    <scope>NUCLEOTIDE SEQUENCE [LARGE SCALE GENOMIC DNA]</scope>
    <source>
        <strain evidence="1 2">P1-7</strain>
    </source>
</reference>
<evidence type="ECO:0000313" key="2">
    <source>
        <dbReference type="Proteomes" id="UP000199205"/>
    </source>
</evidence>
<dbReference type="SUPFAM" id="SSF81301">
    <property type="entry name" value="Nucleotidyltransferase"/>
    <property type="match status" value="1"/>
</dbReference>
<dbReference type="Gene3D" id="3.30.460.10">
    <property type="entry name" value="Beta Polymerase, domain 2"/>
    <property type="match status" value="1"/>
</dbReference>
<proteinExistence type="predicted"/>
<sequence>MVSEREQSFGLGVRNKTVKLAEPNQKWHEAYLLEEAAIRGALGDLAIEIQHFGSTSIPEIKAKPIIDIAVGVRRFEDGLACIEPMASIGYDYAGSNIVPDDHIFGRDVAGDTRTHLVHVVEHGGTNWRHFIVFRDHLRKRPDIAHAYEALKVELASKYADNRAAYTAAKKDFIDKILAEAE</sequence>
<evidence type="ECO:0000313" key="1">
    <source>
        <dbReference type="EMBL" id="SCB07726.1"/>
    </source>
</evidence>
<dbReference type="Proteomes" id="UP000199205">
    <property type="component" value="Unassembled WGS sequence"/>
</dbReference>
<keyword evidence="1" id="KW-0808">Transferase</keyword>
<name>A0A1C3TWT9_9HYPH</name>
<dbReference type="PANTHER" id="PTHR34822">
    <property type="entry name" value="GRPB DOMAIN PROTEIN (AFU_ORTHOLOGUE AFUA_1G01530)"/>
    <property type="match status" value="1"/>
</dbReference>
<dbReference type="PANTHER" id="PTHR34822:SF1">
    <property type="entry name" value="GRPB FAMILY PROTEIN"/>
    <property type="match status" value="1"/>
</dbReference>
<dbReference type="EMBL" id="FMAF01000001">
    <property type="protein sequence ID" value="SCB07726.1"/>
    <property type="molecule type" value="Genomic_DNA"/>
</dbReference>
<protein>
    <submittedName>
        <fullName evidence="1">GrpB domain, predicted nucleotidyltransferase, UPF0157 family</fullName>
    </submittedName>
</protein>
<dbReference type="OrthoDB" id="9799092at2"/>
<dbReference type="InterPro" id="IPR043519">
    <property type="entry name" value="NT_sf"/>
</dbReference>
<gene>
    <name evidence="1" type="ORF">GA0061101_101124</name>
</gene>
<dbReference type="InterPro" id="IPR007344">
    <property type="entry name" value="GrpB/CoaE"/>
</dbReference>
<dbReference type="AlphaFoldDB" id="A0A1C3TWT9"/>
<accession>A0A1C3TWT9</accession>
<dbReference type="GO" id="GO:0016740">
    <property type="term" value="F:transferase activity"/>
    <property type="evidence" value="ECO:0007669"/>
    <property type="project" value="UniProtKB-KW"/>
</dbReference>